<dbReference type="InterPro" id="IPR038092">
    <property type="entry name" value="PHAX_RNA-binding_sf"/>
</dbReference>
<evidence type="ECO:0000256" key="9">
    <source>
        <dbReference type="ARBA" id="ARBA00023242"/>
    </source>
</evidence>
<dbReference type="RefSeq" id="XP_005190497.1">
    <property type="nucleotide sequence ID" value="XM_005190440.3"/>
</dbReference>
<dbReference type="KEGG" id="mde:101887254"/>
<name>A0A1I8MSM5_MUSDO</name>
<gene>
    <name evidence="13" type="primary">101887254</name>
    <name evidence="15" type="synonym">LOC101887254</name>
</gene>
<feature type="region of interest" description="Disordered" evidence="11">
    <location>
        <begin position="461"/>
        <end position="512"/>
    </location>
</feature>
<keyword evidence="6" id="KW-0963">Cytoplasm</keyword>
<evidence type="ECO:0000256" key="8">
    <source>
        <dbReference type="ARBA" id="ARBA00022927"/>
    </source>
</evidence>
<feature type="compositionally biased region" description="Low complexity" evidence="11">
    <location>
        <begin position="136"/>
        <end position="145"/>
    </location>
</feature>
<dbReference type="VEuPathDB" id="VectorBase:MDOMA2_001328"/>
<evidence type="ECO:0000256" key="1">
    <source>
        <dbReference type="ARBA" id="ARBA00004123"/>
    </source>
</evidence>
<feature type="compositionally biased region" description="Polar residues" evidence="11">
    <location>
        <begin position="490"/>
        <end position="506"/>
    </location>
</feature>
<keyword evidence="9" id="KW-0539">Nucleus</keyword>
<dbReference type="FunFam" id="1.10.10.1440:FF:000001">
    <property type="entry name" value="phosphorylated adapter RNA export protein-like"/>
    <property type="match status" value="1"/>
</dbReference>
<feature type="region of interest" description="Disordered" evidence="11">
    <location>
        <begin position="238"/>
        <end position="311"/>
    </location>
</feature>
<feature type="region of interest" description="Disordered" evidence="11">
    <location>
        <begin position="91"/>
        <end position="166"/>
    </location>
</feature>
<keyword evidence="7" id="KW-0694">RNA-binding</keyword>
<comment type="similarity">
    <text evidence="3">Belongs to the PHAX family.</text>
</comment>
<evidence type="ECO:0000256" key="7">
    <source>
        <dbReference type="ARBA" id="ARBA00022884"/>
    </source>
</evidence>
<evidence type="ECO:0000313" key="14">
    <source>
        <dbReference type="Proteomes" id="UP001652621"/>
    </source>
</evidence>
<dbReference type="PANTHER" id="PTHR13135">
    <property type="entry name" value="CYTOSOLIC RESINIFERATOXIN BINDING PROTEIN RBP-26"/>
    <property type="match status" value="1"/>
</dbReference>
<accession>A0A1I8MSM5</accession>
<dbReference type="InterPro" id="IPR019385">
    <property type="entry name" value="PHAX_RNA-binding_domain"/>
</dbReference>
<dbReference type="GO" id="GO:0005737">
    <property type="term" value="C:cytoplasm"/>
    <property type="evidence" value="ECO:0007669"/>
    <property type="project" value="UniProtKB-SubCell"/>
</dbReference>
<keyword evidence="5" id="KW-0813">Transport</keyword>
<dbReference type="STRING" id="7370.A0A1I8MSM5"/>
<dbReference type="Gene3D" id="1.10.10.1440">
    <property type="entry name" value="PHAX RNA-binding domain"/>
    <property type="match status" value="1"/>
</dbReference>
<evidence type="ECO:0000256" key="3">
    <source>
        <dbReference type="ARBA" id="ARBA00006094"/>
    </source>
</evidence>
<dbReference type="Proteomes" id="UP001652621">
    <property type="component" value="Unplaced"/>
</dbReference>
<dbReference type="PANTHER" id="PTHR13135:SF0">
    <property type="entry name" value="PHOSPHORYLATED ADAPTER RNA EXPORT PROTEIN"/>
    <property type="match status" value="1"/>
</dbReference>
<dbReference type="InterPro" id="IPR039047">
    <property type="entry name" value="PHAX"/>
</dbReference>
<dbReference type="GO" id="GO:0006408">
    <property type="term" value="P:snRNA export from nucleus"/>
    <property type="evidence" value="ECO:0007669"/>
    <property type="project" value="InterPro"/>
</dbReference>
<evidence type="ECO:0000256" key="5">
    <source>
        <dbReference type="ARBA" id="ARBA00022448"/>
    </source>
</evidence>
<feature type="compositionally biased region" description="Low complexity" evidence="11">
    <location>
        <begin position="297"/>
        <end position="306"/>
    </location>
</feature>
<dbReference type="eggNOG" id="KOG3948">
    <property type="taxonomic scope" value="Eukaryota"/>
</dbReference>
<dbReference type="GO" id="GO:0003723">
    <property type="term" value="F:RNA binding"/>
    <property type="evidence" value="ECO:0007669"/>
    <property type="project" value="UniProtKB-KW"/>
</dbReference>
<evidence type="ECO:0000313" key="15">
    <source>
        <dbReference type="RefSeq" id="XP_005190497.1"/>
    </source>
</evidence>
<feature type="domain" description="Phosphorylated adapter RNA export protein RNA-binding" evidence="12">
    <location>
        <begin position="326"/>
        <end position="408"/>
    </location>
</feature>
<comment type="subcellular location">
    <subcellularLocation>
        <location evidence="2">Cytoplasm</location>
    </subcellularLocation>
    <subcellularLocation>
        <location evidence="1">Nucleus</location>
    </subcellularLocation>
</comment>
<feature type="compositionally biased region" description="Basic residues" evidence="11">
    <location>
        <begin position="154"/>
        <end position="166"/>
    </location>
</feature>
<dbReference type="OrthoDB" id="20573at2759"/>
<dbReference type="VEuPathDB" id="VectorBase:MDOA008039"/>
<organism evidence="13">
    <name type="scientific">Musca domestica</name>
    <name type="common">House fly</name>
    <dbReference type="NCBI Taxonomy" id="7370"/>
    <lineage>
        <taxon>Eukaryota</taxon>
        <taxon>Metazoa</taxon>
        <taxon>Ecdysozoa</taxon>
        <taxon>Arthropoda</taxon>
        <taxon>Hexapoda</taxon>
        <taxon>Insecta</taxon>
        <taxon>Pterygota</taxon>
        <taxon>Neoptera</taxon>
        <taxon>Endopterygota</taxon>
        <taxon>Diptera</taxon>
        <taxon>Brachycera</taxon>
        <taxon>Muscomorpha</taxon>
        <taxon>Muscoidea</taxon>
        <taxon>Muscidae</taxon>
        <taxon>Musca</taxon>
    </lineage>
</organism>
<reference evidence="15" key="2">
    <citation type="submission" date="2025-04" db="UniProtKB">
        <authorList>
            <consortium name="RefSeq"/>
        </authorList>
    </citation>
    <scope>IDENTIFICATION</scope>
    <source>
        <strain evidence="15">Aabys</strain>
    </source>
</reference>
<sequence>MCLQQLEDIFSSSIYVYPDSRKVFFLGGRIFFQFSDAFGSLVFYLQITYHEFCDFGCSRMNSEVLAIHDVDLEDGELSDSSDEVYVPLQRPVLTKTAPSTPTPASNNYATNLNKMDDDCQGGDHFNKSTNDEECQSDSSSSSSSDDSSDNCLTKVKKEKKSRPKKHIKRTVMVRIDATAEDGTEQKRSRFKKYDIWTAALQEDALTENMRGCDVTQNGFGDRNVESYDFSLHYRLNGGNSLKRRLSGDEDTSENEQQQPQNKRQRPSSRGECNSRSSSKQSVHQRLGKKRNVRDSRYSSTNSSDSSYEPRLIEDLEEIGDRSAVEVAREMAKKLHEGKDDLIVRIVEVLGLELPLKIFKETQRIEADGGMTIKNGQRRRTPGGVFLFLIKHNETLSADDQKAIFSEDRTNANKKHKDMKSLMRERKVEELKKRLSEQGAELNAPLCTRKDLILMGDEALKEQQKGNLSNPPPSPEAAEQSPEYKSLPINVVSNENVEPTEKPSTSRGGAAASVEEFKTYEDDFLDVHCGDMDFF</sequence>
<dbReference type="EnsemblMetazoa" id="MDOA008039-RB">
    <property type="protein sequence ID" value="MDOA008039-PB"/>
    <property type="gene ID" value="MDOA008039"/>
</dbReference>
<evidence type="ECO:0000259" key="12">
    <source>
        <dbReference type="Pfam" id="PF10258"/>
    </source>
</evidence>
<dbReference type="GO" id="GO:0015031">
    <property type="term" value="P:protein transport"/>
    <property type="evidence" value="ECO:0007669"/>
    <property type="project" value="UniProtKB-KW"/>
</dbReference>
<evidence type="ECO:0000256" key="10">
    <source>
        <dbReference type="ARBA" id="ARBA00030834"/>
    </source>
</evidence>
<evidence type="ECO:0000313" key="13">
    <source>
        <dbReference type="EnsemblMetazoa" id="MDOA008039-PB"/>
    </source>
</evidence>
<feature type="compositionally biased region" description="Low complexity" evidence="11">
    <location>
        <begin position="96"/>
        <end position="107"/>
    </location>
</feature>
<dbReference type="GO" id="GO:0005634">
    <property type="term" value="C:nucleus"/>
    <property type="evidence" value="ECO:0007669"/>
    <property type="project" value="UniProtKB-SubCell"/>
</dbReference>
<feature type="compositionally biased region" description="Low complexity" evidence="11">
    <location>
        <begin position="267"/>
        <end position="278"/>
    </location>
</feature>
<evidence type="ECO:0000256" key="6">
    <source>
        <dbReference type="ARBA" id="ARBA00022490"/>
    </source>
</evidence>
<proteinExistence type="inferred from homology"/>
<dbReference type="GeneID" id="101887254"/>
<evidence type="ECO:0000256" key="4">
    <source>
        <dbReference type="ARBA" id="ARBA00016856"/>
    </source>
</evidence>
<dbReference type="EnsemblMetazoa" id="MDOA008039-RA">
    <property type="protein sequence ID" value="MDOA008039-PA"/>
    <property type="gene ID" value="MDOA008039"/>
</dbReference>
<evidence type="ECO:0000256" key="11">
    <source>
        <dbReference type="SAM" id="MobiDB-lite"/>
    </source>
</evidence>
<dbReference type="AlphaFoldDB" id="A0A1I8MSM5"/>
<dbReference type="Pfam" id="PF10258">
    <property type="entry name" value="PHAX_RNA-bd"/>
    <property type="match status" value="1"/>
</dbReference>
<keyword evidence="8" id="KW-0653">Protein transport</keyword>
<protein>
    <recommendedName>
        <fullName evidence="4">Phosphorylated adapter RNA export protein</fullName>
    </recommendedName>
    <alternativeName>
        <fullName evidence="10">RNA U small nuclear RNA export adapter protein</fullName>
    </alternativeName>
</protein>
<keyword evidence="14" id="KW-1185">Reference proteome</keyword>
<evidence type="ECO:0000256" key="2">
    <source>
        <dbReference type="ARBA" id="ARBA00004496"/>
    </source>
</evidence>
<reference evidence="13" key="1">
    <citation type="submission" date="2020-05" db="UniProtKB">
        <authorList>
            <consortium name="EnsemblMetazoa"/>
        </authorList>
    </citation>
    <scope>IDENTIFICATION</scope>
    <source>
        <strain evidence="13">Aabys</strain>
    </source>
</reference>